<proteinExistence type="predicted"/>
<protein>
    <submittedName>
        <fullName evidence="2">Uncharacterized protein LOC122974860 isoform X2</fullName>
    </submittedName>
</protein>
<accession>A0AAV1MS80</accession>
<feature type="compositionally biased region" description="Basic and acidic residues" evidence="1">
    <location>
        <begin position="598"/>
        <end position="610"/>
    </location>
</feature>
<feature type="region of interest" description="Disordered" evidence="1">
    <location>
        <begin position="73"/>
        <end position="96"/>
    </location>
</feature>
<dbReference type="InterPro" id="IPR027883">
    <property type="entry name" value="Redic1-like"/>
</dbReference>
<feature type="compositionally biased region" description="Polar residues" evidence="1">
    <location>
        <begin position="535"/>
        <end position="545"/>
    </location>
</feature>
<evidence type="ECO:0000313" key="3">
    <source>
        <dbReference type="Proteomes" id="UP001314229"/>
    </source>
</evidence>
<dbReference type="AlphaFoldDB" id="A0AAV1MS80"/>
<dbReference type="EMBL" id="CAWUFR010000002">
    <property type="protein sequence ID" value="CAK6949779.1"/>
    <property type="molecule type" value="Genomic_DNA"/>
</dbReference>
<evidence type="ECO:0000313" key="2">
    <source>
        <dbReference type="EMBL" id="CAK6949779.1"/>
    </source>
</evidence>
<organism evidence="2 3">
    <name type="scientific">Scomber scombrus</name>
    <name type="common">Atlantic mackerel</name>
    <name type="synonym">Scomber vernalis</name>
    <dbReference type="NCBI Taxonomy" id="13677"/>
    <lineage>
        <taxon>Eukaryota</taxon>
        <taxon>Metazoa</taxon>
        <taxon>Chordata</taxon>
        <taxon>Craniata</taxon>
        <taxon>Vertebrata</taxon>
        <taxon>Euteleostomi</taxon>
        <taxon>Actinopterygii</taxon>
        <taxon>Neopterygii</taxon>
        <taxon>Teleostei</taxon>
        <taxon>Neoteleostei</taxon>
        <taxon>Acanthomorphata</taxon>
        <taxon>Pelagiaria</taxon>
        <taxon>Scombriformes</taxon>
        <taxon>Scombridae</taxon>
        <taxon>Scomber</taxon>
    </lineage>
</organism>
<evidence type="ECO:0000256" key="1">
    <source>
        <dbReference type="SAM" id="MobiDB-lite"/>
    </source>
</evidence>
<name>A0AAV1MS80_SCOSC</name>
<gene>
    <name evidence="2" type="ORF">FSCOSCO3_A017898</name>
</gene>
<dbReference type="PANTHER" id="PTHR35158:SF1">
    <property type="entry name" value="CDNA SEQUENCE CN725425"/>
    <property type="match status" value="1"/>
</dbReference>
<dbReference type="Proteomes" id="UP001314229">
    <property type="component" value="Unassembled WGS sequence"/>
</dbReference>
<keyword evidence="3" id="KW-1185">Reference proteome</keyword>
<feature type="region of interest" description="Disordered" evidence="1">
    <location>
        <begin position="598"/>
        <end position="617"/>
    </location>
</feature>
<dbReference type="PANTHER" id="PTHR35158">
    <property type="entry name" value="CDNA SEQUENCE CN725425"/>
    <property type="match status" value="1"/>
</dbReference>
<reference evidence="2 3" key="1">
    <citation type="submission" date="2024-01" db="EMBL/GenBank/DDBJ databases">
        <authorList>
            <person name="Alioto T."/>
            <person name="Alioto T."/>
            <person name="Gomez Garrido J."/>
        </authorList>
    </citation>
    <scope>NUCLEOTIDE SEQUENCE [LARGE SCALE GENOMIC DNA]</scope>
</reference>
<sequence>MNWVGGSRNRLMVKNDAKKQREFFEKRKMQQKLKNMGMAMQSSPIGSSSGSMDLVTLFVVNQIAAKKEHKDPPKVAVFGSSEGRSKHKRNEPLVLPMSPCSPSKLSLVESQPQYSVQRSRKRTYVIPQGFKCGQLSPVLESAFSDISASEYLPPRGDLLSPFSTSSVSSGQGIFPLPLNLQLRGQTQAQPPLQCSPSPWDTSGLEHTKFQTFFQPRGMRDGISWSSGSKPAFYQLETPTAAQVLFGSPEPNKARGLVRNQVTFSLNQVGDKEPVLDFTLNQSESEQQFEEDVFRGFSNEEYDTDASHFGSVKPRIYLKEETPVKSIAPQTVPDSQCMGVELSNCTDMNCSCLEDNNGSMNGYECSPSYSCRAGYLSSESNDDEECCQPMDHTCSADAVNLNLGSQGNPTHSDYRPEPLTPCIQPQTNTRDYQKLTENDLRSNGTAQFVSPHLLAQTPISKKCKCDKTSNEMRDAGTQTIDISPAETCEASTQCSLVLESMREGFNLYPPPVDMSVLHSATGRQTGCTDAAKPDTHTSSSAKSRSGGNHMPWSKMKSKAGPLSGTLNKVTANNSEGKVILQRPINPFVDVLNITDATVKQEDGEGREERGQQKNGPMMKDLSAEVKEELTSDTRVNRLSEEAETLQEIADILLLLKQRKKEG</sequence>
<feature type="region of interest" description="Disordered" evidence="1">
    <location>
        <begin position="522"/>
        <end position="567"/>
    </location>
</feature>
<comment type="caution">
    <text evidence="2">The sequence shown here is derived from an EMBL/GenBank/DDBJ whole genome shotgun (WGS) entry which is preliminary data.</text>
</comment>